<dbReference type="PANTHER" id="PTHR30561:SF1">
    <property type="entry name" value="MULTIDRUG TRANSPORTER EMRE"/>
    <property type="match status" value="1"/>
</dbReference>
<keyword evidence="6 9" id="KW-0472">Membrane</keyword>
<keyword evidence="11" id="KW-1185">Reference proteome</keyword>
<reference evidence="10 11" key="1">
    <citation type="submission" date="2017-03" db="EMBL/GenBank/DDBJ databases">
        <title>Complete genome sequence of Blastomonas fulva degrading microcsystin LR.</title>
        <authorList>
            <person name="Lee H.-g."/>
            <person name="Jin L."/>
            <person name="oh H.-M."/>
        </authorList>
    </citation>
    <scope>NUCLEOTIDE SEQUENCE [LARGE SCALE GENOMIC DNA]</scope>
    <source>
        <strain evidence="10 11">T2</strain>
    </source>
</reference>
<evidence type="ECO:0000256" key="2">
    <source>
        <dbReference type="ARBA" id="ARBA00022448"/>
    </source>
</evidence>
<gene>
    <name evidence="10" type="ORF">B5J99_10600</name>
</gene>
<name>A0ABM6M7C2_9SPHN</name>
<dbReference type="EMBL" id="CP020083">
    <property type="protein sequence ID" value="ASR51856.1"/>
    <property type="molecule type" value="Genomic_DNA"/>
</dbReference>
<evidence type="ECO:0000256" key="4">
    <source>
        <dbReference type="ARBA" id="ARBA00022692"/>
    </source>
</evidence>
<dbReference type="InterPro" id="IPR045324">
    <property type="entry name" value="Small_multidrug_res"/>
</dbReference>
<keyword evidence="2" id="KW-0813">Transport</keyword>
<feature type="transmembrane region" description="Helical" evidence="9">
    <location>
        <begin position="6"/>
        <end position="25"/>
    </location>
</feature>
<evidence type="ECO:0000256" key="1">
    <source>
        <dbReference type="ARBA" id="ARBA00004651"/>
    </source>
</evidence>
<evidence type="ECO:0000256" key="7">
    <source>
        <dbReference type="ARBA" id="ARBA00038032"/>
    </source>
</evidence>
<dbReference type="InterPro" id="IPR000390">
    <property type="entry name" value="Small_drug/metabolite_transptr"/>
</dbReference>
<dbReference type="PANTHER" id="PTHR30561">
    <property type="entry name" value="SMR FAMILY PROTON-DEPENDENT DRUG EFFLUX TRANSPORTER SUGE"/>
    <property type="match status" value="1"/>
</dbReference>
<dbReference type="GeneID" id="303486019"/>
<dbReference type="Pfam" id="PF00893">
    <property type="entry name" value="Multi_Drug_Res"/>
    <property type="match status" value="1"/>
</dbReference>
<evidence type="ECO:0000313" key="10">
    <source>
        <dbReference type="EMBL" id="ASR51856.1"/>
    </source>
</evidence>
<evidence type="ECO:0000256" key="6">
    <source>
        <dbReference type="ARBA" id="ARBA00023136"/>
    </source>
</evidence>
<dbReference type="SUPFAM" id="SSF103481">
    <property type="entry name" value="Multidrug resistance efflux transporter EmrE"/>
    <property type="match status" value="1"/>
</dbReference>
<comment type="subcellular location">
    <subcellularLocation>
        <location evidence="1 8">Cell membrane</location>
        <topology evidence="1 8">Multi-pass membrane protein</topology>
    </subcellularLocation>
</comment>
<evidence type="ECO:0000313" key="11">
    <source>
        <dbReference type="Proteomes" id="UP000258016"/>
    </source>
</evidence>
<dbReference type="Proteomes" id="UP000258016">
    <property type="component" value="Chromosome"/>
</dbReference>
<keyword evidence="4 8" id="KW-0812">Transmembrane</keyword>
<keyword evidence="3" id="KW-1003">Cell membrane</keyword>
<feature type="transmembrane region" description="Helical" evidence="9">
    <location>
        <begin position="37"/>
        <end position="57"/>
    </location>
</feature>
<dbReference type="InterPro" id="IPR037185">
    <property type="entry name" value="EmrE-like"/>
</dbReference>
<organism evidence="10 11">
    <name type="scientific">Blastomonas fulva</name>
    <dbReference type="NCBI Taxonomy" id="1550728"/>
    <lineage>
        <taxon>Bacteria</taxon>
        <taxon>Pseudomonadati</taxon>
        <taxon>Pseudomonadota</taxon>
        <taxon>Alphaproteobacteria</taxon>
        <taxon>Sphingomonadales</taxon>
        <taxon>Sphingomonadaceae</taxon>
        <taxon>Blastomonas</taxon>
    </lineage>
</organism>
<dbReference type="RefSeq" id="WP_021691202.1">
    <property type="nucleotide sequence ID" value="NZ_CP020083.1"/>
</dbReference>
<accession>A0ABM6M7C2</accession>
<feature type="transmembrane region" description="Helical" evidence="9">
    <location>
        <begin position="63"/>
        <end position="82"/>
    </location>
</feature>
<dbReference type="Gene3D" id="1.10.3730.20">
    <property type="match status" value="1"/>
</dbReference>
<comment type="similarity">
    <text evidence="7 8">Belongs to the drug/metabolite transporter (DMT) superfamily. Small multidrug resistance (SMR) (TC 2.A.7.1) family.</text>
</comment>
<sequence>MHPFFPYAALTAAIICEVTGSTFMAKSEQFTRPIPTLLMALFFGMSFYCLTQALRVIPLGITYAIWAGCGIVLTAIVGVVVLRQALDVAAIIGIGLIVSGVVVMQVFSTSSGH</sequence>
<keyword evidence="5 9" id="KW-1133">Transmembrane helix</keyword>
<evidence type="ECO:0000256" key="9">
    <source>
        <dbReference type="SAM" id="Phobius"/>
    </source>
</evidence>
<protein>
    <submittedName>
        <fullName evidence="10">QacE family quaternary ammonium compound efflux SMR transporter</fullName>
    </submittedName>
</protein>
<evidence type="ECO:0000256" key="3">
    <source>
        <dbReference type="ARBA" id="ARBA00022475"/>
    </source>
</evidence>
<feature type="transmembrane region" description="Helical" evidence="9">
    <location>
        <begin position="89"/>
        <end position="107"/>
    </location>
</feature>
<proteinExistence type="inferred from homology"/>
<evidence type="ECO:0000256" key="8">
    <source>
        <dbReference type="RuleBase" id="RU003942"/>
    </source>
</evidence>
<evidence type="ECO:0000256" key="5">
    <source>
        <dbReference type="ARBA" id="ARBA00022989"/>
    </source>
</evidence>